<feature type="region of interest" description="Disordered" evidence="1">
    <location>
        <begin position="24"/>
        <end position="54"/>
    </location>
</feature>
<dbReference type="EMBL" id="LVLJ01000679">
    <property type="protein sequence ID" value="OAE33185.1"/>
    <property type="molecule type" value="Genomic_DNA"/>
</dbReference>
<accession>A0A176WLC8</accession>
<dbReference type="Proteomes" id="UP000077202">
    <property type="component" value="Unassembled WGS sequence"/>
</dbReference>
<gene>
    <name evidence="2" type="ORF">AXG93_4773s1590</name>
</gene>
<dbReference type="AlphaFoldDB" id="A0A176WLC8"/>
<evidence type="ECO:0000313" key="3">
    <source>
        <dbReference type="Proteomes" id="UP000077202"/>
    </source>
</evidence>
<name>A0A176WLC8_MARPO</name>
<keyword evidence="3" id="KW-1185">Reference proteome</keyword>
<evidence type="ECO:0000256" key="1">
    <source>
        <dbReference type="SAM" id="MobiDB-lite"/>
    </source>
</evidence>
<sequence>MATTILQRSADGGIHCAVACPERAPGPFLPGQTKRASGAVRSERGSEEAGSQRALQRLRPKTPIWLGFLSLSARPDTASLPVITAQPQEEAANMIQGLMPSGYEQGDYRAQQGPKRARTDGGLVGSMLALPLAALRVIFSFTPPKYQAYYLLTEVHYVAVLSICTRSPYAYVSSLDTLPNVL</sequence>
<reference evidence="2" key="1">
    <citation type="submission" date="2016-03" db="EMBL/GenBank/DDBJ databases">
        <title>Mechanisms controlling the formation of the plant cell surface in tip-growing cells are functionally conserved among land plants.</title>
        <authorList>
            <person name="Honkanen S."/>
            <person name="Jones V.A."/>
            <person name="Morieri G."/>
            <person name="Champion C."/>
            <person name="Hetherington A.J."/>
            <person name="Kelly S."/>
            <person name="Saint-Marcoux D."/>
            <person name="Proust H."/>
            <person name="Prescott H."/>
            <person name="Dolan L."/>
        </authorList>
    </citation>
    <scope>NUCLEOTIDE SEQUENCE [LARGE SCALE GENOMIC DNA]</scope>
    <source>
        <tissue evidence="2">Whole gametophyte</tissue>
    </source>
</reference>
<protein>
    <submittedName>
        <fullName evidence="2">Uncharacterized protein</fullName>
    </submittedName>
</protein>
<comment type="caution">
    <text evidence="2">The sequence shown here is derived from an EMBL/GenBank/DDBJ whole genome shotgun (WGS) entry which is preliminary data.</text>
</comment>
<proteinExistence type="predicted"/>
<evidence type="ECO:0000313" key="2">
    <source>
        <dbReference type="EMBL" id="OAE33185.1"/>
    </source>
</evidence>
<organism evidence="2 3">
    <name type="scientific">Marchantia polymorpha subsp. ruderalis</name>
    <dbReference type="NCBI Taxonomy" id="1480154"/>
    <lineage>
        <taxon>Eukaryota</taxon>
        <taxon>Viridiplantae</taxon>
        <taxon>Streptophyta</taxon>
        <taxon>Embryophyta</taxon>
        <taxon>Marchantiophyta</taxon>
        <taxon>Marchantiopsida</taxon>
        <taxon>Marchantiidae</taxon>
        <taxon>Marchantiales</taxon>
        <taxon>Marchantiaceae</taxon>
        <taxon>Marchantia</taxon>
    </lineage>
</organism>